<protein>
    <recommendedName>
        <fullName evidence="7">AP2/ERF domain-containing protein</fullName>
    </recommendedName>
</protein>
<proteinExistence type="predicted"/>
<dbReference type="SUPFAM" id="SSF54171">
    <property type="entry name" value="DNA-binding domain"/>
    <property type="match status" value="1"/>
</dbReference>
<comment type="subcellular location">
    <subcellularLocation>
        <location evidence="1">Nucleus</location>
    </subcellularLocation>
</comment>
<evidence type="ECO:0000256" key="4">
    <source>
        <dbReference type="ARBA" id="ARBA00023163"/>
    </source>
</evidence>
<evidence type="ECO:0000259" key="7">
    <source>
        <dbReference type="PROSITE" id="PS51032"/>
    </source>
</evidence>
<dbReference type="InterPro" id="IPR016177">
    <property type="entry name" value="DNA-bd_dom_sf"/>
</dbReference>
<dbReference type="SMART" id="SM00380">
    <property type="entry name" value="AP2"/>
    <property type="match status" value="1"/>
</dbReference>
<accession>A0A9Q1K869</accession>
<keyword evidence="3" id="KW-0238">DNA-binding</keyword>
<feature type="domain" description="AP2/ERF" evidence="7">
    <location>
        <begin position="87"/>
        <end position="145"/>
    </location>
</feature>
<feature type="region of interest" description="Disordered" evidence="6">
    <location>
        <begin position="163"/>
        <end position="201"/>
    </location>
</feature>
<name>A0A9Q1K869_9CARY</name>
<evidence type="ECO:0000256" key="1">
    <source>
        <dbReference type="ARBA" id="ARBA00004123"/>
    </source>
</evidence>
<evidence type="ECO:0000313" key="8">
    <source>
        <dbReference type="EMBL" id="KAJ8438141.1"/>
    </source>
</evidence>
<evidence type="ECO:0000256" key="2">
    <source>
        <dbReference type="ARBA" id="ARBA00023015"/>
    </source>
</evidence>
<dbReference type="GO" id="GO:0005634">
    <property type="term" value="C:nucleus"/>
    <property type="evidence" value="ECO:0007669"/>
    <property type="project" value="UniProtKB-SubCell"/>
</dbReference>
<organism evidence="8 9">
    <name type="scientific">Carnegiea gigantea</name>
    <dbReference type="NCBI Taxonomy" id="171969"/>
    <lineage>
        <taxon>Eukaryota</taxon>
        <taxon>Viridiplantae</taxon>
        <taxon>Streptophyta</taxon>
        <taxon>Embryophyta</taxon>
        <taxon>Tracheophyta</taxon>
        <taxon>Spermatophyta</taxon>
        <taxon>Magnoliopsida</taxon>
        <taxon>eudicotyledons</taxon>
        <taxon>Gunneridae</taxon>
        <taxon>Pentapetalae</taxon>
        <taxon>Caryophyllales</taxon>
        <taxon>Cactineae</taxon>
        <taxon>Cactaceae</taxon>
        <taxon>Cactoideae</taxon>
        <taxon>Echinocereeae</taxon>
        <taxon>Carnegiea</taxon>
    </lineage>
</organism>
<keyword evidence="9" id="KW-1185">Reference proteome</keyword>
<gene>
    <name evidence="8" type="ORF">Cgig2_033020</name>
</gene>
<dbReference type="CDD" id="cd00018">
    <property type="entry name" value="AP2"/>
    <property type="match status" value="1"/>
</dbReference>
<dbReference type="GO" id="GO:0003700">
    <property type="term" value="F:DNA-binding transcription factor activity"/>
    <property type="evidence" value="ECO:0007669"/>
    <property type="project" value="InterPro"/>
</dbReference>
<dbReference type="GO" id="GO:0003677">
    <property type="term" value="F:DNA binding"/>
    <property type="evidence" value="ECO:0007669"/>
    <property type="project" value="UniProtKB-KW"/>
</dbReference>
<dbReference type="PANTHER" id="PTHR31190:SF72">
    <property type="entry name" value="AP2 DOMAIN CONTAINING PROTEIN, EXPRESSED"/>
    <property type="match status" value="1"/>
</dbReference>
<dbReference type="InterPro" id="IPR001471">
    <property type="entry name" value="AP2/ERF_dom"/>
</dbReference>
<keyword evidence="5" id="KW-0539">Nucleus</keyword>
<sequence length="218" mass="24006">MDSYDLPYQTLPQLPSPESESSFAGIPSESSPRDELRATYDRNSLSHLPCNANNDSEEIPLLNVLSAQEIPRPTSESSPGKPPAGRNYRGVRRRPWGKFAAEIRDSTRQGVRVWLGTFDTAEEAALAYDQAAYSMRGSHAVLNFPPDVVVDSLKKLRIENEGFDEKGSSVSGSPVSERKKGRRETEEPVSSTSSSNPSDMVVLEDLGADYLEQLLSRC</sequence>
<dbReference type="PANTHER" id="PTHR31190">
    <property type="entry name" value="DNA-BINDING DOMAIN"/>
    <property type="match status" value="1"/>
</dbReference>
<evidence type="ECO:0000313" key="9">
    <source>
        <dbReference type="Proteomes" id="UP001153076"/>
    </source>
</evidence>
<dbReference type="Proteomes" id="UP001153076">
    <property type="component" value="Unassembled WGS sequence"/>
</dbReference>
<keyword evidence="4" id="KW-0804">Transcription</keyword>
<dbReference type="PRINTS" id="PR00367">
    <property type="entry name" value="ETHRSPELEMNT"/>
</dbReference>
<dbReference type="OrthoDB" id="670255at2759"/>
<dbReference type="Pfam" id="PF00847">
    <property type="entry name" value="AP2"/>
    <property type="match status" value="1"/>
</dbReference>
<keyword evidence="2" id="KW-0805">Transcription regulation</keyword>
<reference evidence="8" key="1">
    <citation type="submission" date="2022-04" db="EMBL/GenBank/DDBJ databases">
        <title>Carnegiea gigantea Genome sequencing and assembly v2.</title>
        <authorList>
            <person name="Copetti D."/>
            <person name="Sanderson M.J."/>
            <person name="Burquez A."/>
            <person name="Wojciechowski M.F."/>
        </authorList>
    </citation>
    <scope>NUCLEOTIDE SEQUENCE</scope>
    <source>
        <strain evidence="8">SGP5-SGP5p</strain>
        <tissue evidence="8">Aerial part</tissue>
    </source>
</reference>
<feature type="region of interest" description="Disordered" evidence="6">
    <location>
        <begin position="67"/>
        <end position="92"/>
    </location>
</feature>
<dbReference type="PROSITE" id="PS51032">
    <property type="entry name" value="AP2_ERF"/>
    <property type="match status" value="1"/>
</dbReference>
<dbReference type="Gene3D" id="3.30.730.10">
    <property type="entry name" value="AP2/ERF domain"/>
    <property type="match status" value="1"/>
</dbReference>
<feature type="compositionally biased region" description="Low complexity" evidence="6">
    <location>
        <begin position="188"/>
        <end position="198"/>
    </location>
</feature>
<evidence type="ECO:0000256" key="6">
    <source>
        <dbReference type="SAM" id="MobiDB-lite"/>
    </source>
</evidence>
<dbReference type="InterPro" id="IPR036955">
    <property type="entry name" value="AP2/ERF_dom_sf"/>
</dbReference>
<comment type="caution">
    <text evidence="8">The sequence shown here is derived from an EMBL/GenBank/DDBJ whole genome shotgun (WGS) entry which is preliminary data.</text>
</comment>
<dbReference type="FunFam" id="3.30.730.10:FF:000001">
    <property type="entry name" value="Ethylene-responsive transcription factor 2"/>
    <property type="match status" value="1"/>
</dbReference>
<evidence type="ECO:0000256" key="5">
    <source>
        <dbReference type="ARBA" id="ARBA00023242"/>
    </source>
</evidence>
<dbReference type="GO" id="GO:0009873">
    <property type="term" value="P:ethylene-activated signaling pathway"/>
    <property type="evidence" value="ECO:0007669"/>
    <property type="project" value="InterPro"/>
</dbReference>
<dbReference type="InterPro" id="IPR044808">
    <property type="entry name" value="ERF_plant"/>
</dbReference>
<evidence type="ECO:0000256" key="3">
    <source>
        <dbReference type="ARBA" id="ARBA00023125"/>
    </source>
</evidence>
<dbReference type="AlphaFoldDB" id="A0A9Q1K869"/>
<dbReference type="EMBL" id="JAKOGI010000267">
    <property type="protein sequence ID" value="KAJ8438141.1"/>
    <property type="molecule type" value="Genomic_DNA"/>
</dbReference>
<feature type="region of interest" description="Disordered" evidence="6">
    <location>
        <begin position="1"/>
        <end position="36"/>
    </location>
</feature>